<protein>
    <recommendedName>
        <fullName evidence="4">L-cysteine:1D-myo-inositol 2-amino-2-deoxy-alpha-D-glucopyranoside ligase</fullName>
        <ecNumber evidence="3">6.3.1.13</ecNumber>
    </recommendedName>
    <alternativeName>
        <fullName evidence="8">Mycothiol ligase</fullName>
    </alternativeName>
</protein>
<dbReference type="PANTHER" id="PTHR10890:SF3">
    <property type="entry name" value="CYSTEINE--TRNA LIGASE, CYTOPLASMIC"/>
    <property type="match status" value="1"/>
</dbReference>
<dbReference type="Gene3D" id="1.20.120.640">
    <property type="entry name" value="Anticodon-binding domain of a subclass of class I aminoacyl-tRNA synthetases"/>
    <property type="match status" value="1"/>
</dbReference>
<dbReference type="GO" id="GO:0035446">
    <property type="term" value="F:cysteine-glucosaminylinositol ligase activity"/>
    <property type="evidence" value="ECO:0007669"/>
    <property type="project" value="UniProtKB-EC"/>
</dbReference>
<dbReference type="InterPro" id="IPR032678">
    <property type="entry name" value="tRNA-synt_1_cat_dom"/>
</dbReference>
<dbReference type="GO" id="GO:0005829">
    <property type="term" value="C:cytosol"/>
    <property type="evidence" value="ECO:0007669"/>
    <property type="project" value="TreeGrafter"/>
</dbReference>
<organism evidence="11">
    <name type="scientific">freshwater metagenome</name>
    <dbReference type="NCBI Taxonomy" id="449393"/>
    <lineage>
        <taxon>unclassified sequences</taxon>
        <taxon>metagenomes</taxon>
        <taxon>ecological metagenomes</taxon>
    </lineage>
</organism>
<evidence type="ECO:0000256" key="8">
    <source>
        <dbReference type="ARBA" id="ARBA00033376"/>
    </source>
</evidence>
<dbReference type="AlphaFoldDB" id="A0A6J5Z0Y1"/>
<comment type="function">
    <text evidence="1">Catalyzes the ATP-dependent condensation of GlcN-Ins and L-cysteine to form L-Cys-GlcN-Ins.</text>
</comment>
<dbReference type="CDD" id="cd00672">
    <property type="entry name" value="CysRS_core"/>
    <property type="match status" value="1"/>
</dbReference>
<evidence type="ECO:0000256" key="7">
    <source>
        <dbReference type="ARBA" id="ARBA00022840"/>
    </source>
</evidence>
<dbReference type="GO" id="GO:0010125">
    <property type="term" value="P:mycothiol biosynthetic process"/>
    <property type="evidence" value="ECO:0007669"/>
    <property type="project" value="InterPro"/>
</dbReference>
<dbReference type="PRINTS" id="PR00983">
    <property type="entry name" value="TRNASYNTHCYS"/>
</dbReference>
<keyword evidence="6" id="KW-0547">Nucleotide-binding</keyword>
<comment type="catalytic activity">
    <reaction evidence="9">
        <text>1D-myo-inositol 2-amino-2-deoxy-alpha-D-glucopyranoside + L-cysteine + ATP = 1D-myo-inositol 2-(L-cysteinylamino)-2-deoxy-alpha-D-glucopyranoside + AMP + diphosphate + H(+)</text>
        <dbReference type="Rhea" id="RHEA:26176"/>
        <dbReference type="ChEBI" id="CHEBI:15378"/>
        <dbReference type="ChEBI" id="CHEBI:30616"/>
        <dbReference type="ChEBI" id="CHEBI:33019"/>
        <dbReference type="ChEBI" id="CHEBI:35235"/>
        <dbReference type="ChEBI" id="CHEBI:58886"/>
        <dbReference type="ChEBI" id="CHEBI:58887"/>
        <dbReference type="ChEBI" id="CHEBI:456215"/>
        <dbReference type="EC" id="6.3.1.13"/>
    </reaction>
</comment>
<name>A0A6J5Z0Y1_9ZZZZ</name>
<gene>
    <name evidence="11" type="ORF">UFOPK3775_00569</name>
</gene>
<comment type="similarity">
    <text evidence="2">Belongs to the class-I aminoacyl-tRNA synthetase family. MshC subfamily.</text>
</comment>
<evidence type="ECO:0000256" key="5">
    <source>
        <dbReference type="ARBA" id="ARBA00022598"/>
    </source>
</evidence>
<accession>A0A6J5Z0Y1</accession>
<dbReference type="InterPro" id="IPR024909">
    <property type="entry name" value="Cys-tRNA/MSH_ligase"/>
</dbReference>
<dbReference type="GO" id="GO:0004817">
    <property type="term" value="F:cysteine-tRNA ligase activity"/>
    <property type="evidence" value="ECO:0007669"/>
    <property type="project" value="TreeGrafter"/>
</dbReference>
<dbReference type="Gene3D" id="3.40.50.620">
    <property type="entry name" value="HUPs"/>
    <property type="match status" value="1"/>
</dbReference>
<keyword evidence="7" id="KW-0067">ATP-binding</keyword>
<evidence type="ECO:0000313" key="11">
    <source>
        <dbReference type="EMBL" id="CAB4336261.1"/>
    </source>
</evidence>
<evidence type="ECO:0000256" key="6">
    <source>
        <dbReference type="ARBA" id="ARBA00022741"/>
    </source>
</evidence>
<keyword evidence="5" id="KW-0436">Ligase</keyword>
<dbReference type="GO" id="GO:0006423">
    <property type="term" value="P:cysteinyl-tRNA aminoacylation"/>
    <property type="evidence" value="ECO:0007669"/>
    <property type="project" value="TreeGrafter"/>
</dbReference>
<dbReference type="GO" id="GO:0005524">
    <property type="term" value="F:ATP binding"/>
    <property type="evidence" value="ECO:0007669"/>
    <property type="project" value="UniProtKB-KW"/>
</dbReference>
<evidence type="ECO:0000256" key="9">
    <source>
        <dbReference type="ARBA" id="ARBA00048350"/>
    </source>
</evidence>
<evidence type="ECO:0000256" key="3">
    <source>
        <dbReference type="ARBA" id="ARBA00012088"/>
    </source>
</evidence>
<proteinExistence type="inferred from homology"/>
<dbReference type="InterPro" id="IPR014729">
    <property type="entry name" value="Rossmann-like_a/b/a_fold"/>
</dbReference>
<dbReference type="Pfam" id="PF01406">
    <property type="entry name" value="tRNA-synt_1e"/>
    <property type="match status" value="1"/>
</dbReference>
<evidence type="ECO:0000256" key="1">
    <source>
        <dbReference type="ARBA" id="ARBA00003679"/>
    </source>
</evidence>
<feature type="domain" description="tRNA synthetases class I catalytic" evidence="10">
    <location>
        <begin position="37"/>
        <end position="339"/>
    </location>
</feature>
<sequence length="413" mass="45632">MNSWPNVAIPTLNFDGELPALRLFDTARGTIESVAKKDLYRVYVCGITPYDATHLGHAATYLTFDLINRYLRAGGATVRFVQNITDIDDPLLERALRDGVDWRELAQSQIDLFRGDMVNLHVIPPDHYIGVVEAMPLVSESIQTLIASGSTYFVESDLYFKVRSDSDFGRRSHLSQEQMLAIFAERGGDPQRPGKNDPLDALLWLSHREGEPHWDSPIGPGRPGWHIECCAIALHYLAPDSHSATSIDIQGGGSDLIFPHHEMSAAQSKAMNGKEFAEHYVHAGMIALDGVKMSKSLGNLVFVSALIRDGHTPEAIRWALMSSHYSKDRNWSSDLLADAETWINRLRIALSMMEVAPTFTVIQEITEALSENLDTPKAISSLQRWIEKSEAGAVGGEAGELSRAIDALLGLTL</sequence>
<dbReference type="PANTHER" id="PTHR10890">
    <property type="entry name" value="CYSTEINYL-TRNA SYNTHETASE"/>
    <property type="match status" value="1"/>
</dbReference>
<dbReference type="EMBL" id="CAESAK010000059">
    <property type="protein sequence ID" value="CAB4336261.1"/>
    <property type="molecule type" value="Genomic_DNA"/>
</dbReference>
<dbReference type="SUPFAM" id="SSF52374">
    <property type="entry name" value="Nucleotidylyl transferase"/>
    <property type="match status" value="1"/>
</dbReference>
<dbReference type="EC" id="6.3.1.13" evidence="3"/>
<evidence type="ECO:0000256" key="4">
    <source>
        <dbReference type="ARBA" id="ARBA00020068"/>
    </source>
</evidence>
<dbReference type="InterPro" id="IPR017812">
    <property type="entry name" value="Mycothiol_ligase_MshC"/>
</dbReference>
<dbReference type="NCBIfam" id="TIGR03447">
    <property type="entry name" value="mycothiol_MshC"/>
    <property type="match status" value="1"/>
</dbReference>
<reference evidence="11" key="1">
    <citation type="submission" date="2020-05" db="EMBL/GenBank/DDBJ databases">
        <authorList>
            <person name="Chiriac C."/>
            <person name="Salcher M."/>
            <person name="Ghai R."/>
            <person name="Kavagutti S V."/>
        </authorList>
    </citation>
    <scope>NUCLEOTIDE SEQUENCE</scope>
</reference>
<evidence type="ECO:0000256" key="2">
    <source>
        <dbReference type="ARBA" id="ARBA00007723"/>
    </source>
</evidence>
<evidence type="ECO:0000259" key="10">
    <source>
        <dbReference type="Pfam" id="PF01406"/>
    </source>
</evidence>